<dbReference type="OrthoDB" id="491589at2"/>
<dbReference type="RefSeq" id="WP_020644021.1">
    <property type="nucleotide sequence ID" value="NZ_QHHU01000106.1"/>
</dbReference>
<proteinExistence type="predicted"/>
<evidence type="ECO:0000313" key="2">
    <source>
        <dbReference type="Proteomes" id="UP000286716"/>
    </source>
</evidence>
<dbReference type="EMBL" id="QHHU01000106">
    <property type="protein sequence ID" value="RSM35419.1"/>
    <property type="molecule type" value="Genomic_DNA"/>
</dbReference>
<name>A0A428VXB8_AMYBA</name>
<evidence type="ECO:0000313" key="1">
    <source>
        <dbReference type="EMBL" id="RSM35419.1"/>
    </source>
</evidence>
<comment type="caution">
    <text evidence="1">The sequence shown here is derived from an EMBL/GenBank/DDBJ whole genome shotgun (WGS) entry which is preliminary data.</text>
</comment>
<dbReference type="AlphaFoldDB" id="A0A428VXB8"/>
<keyword evidence="2" id="KW-1185">Reference proteome</keyword>
<protein>
    <submittedName>
        <fullName evidence="1">Uncharacterized protein</fullName>
    </submittedName>
</protein>
<accession>A0A428VXB8</accession>
<gene>
    <name evidence="1" type="ORF">DMA12_44395</name>
</gene>
<reference evidence="1 2" key="1">
    <citation type="submission" date="2018-05" db="EMBL/GenBank/DDBJ databases">
        <title>Evolution of GPA BGCs.</title>
        <authorList>
            <person name="Waglechner N."/>
            <person name="Wright G.D."/>
        </authorList>
    </citation>
    <scope>NUCLEOTIDE SEQUENCE [LARGE SCALE GENOMIC DNA]</scope>
    <source>
        <strain evidence="1 2">DSM 5908</strain>
    </source>
</reference>
<organism evidence="1 2">
    <name type="scientific">Amycolatopsis balhimycina DSM 5908</name>
    <dbReference type="NCBI Taxonomy" id="1081091"/>
    <lineage>
        <taxon>Bacteria</taxon>
        <taxon>Bacillati</taxon>
        <taxon>Actinomycetota</taxon>
        <taxon>Actinomycetes</taxon>
        <taxon>Pseudonocardiales</taxon>
        <taxon>Pseudonocardiaceae</taxon>
        <taxon>Amycolatopsis</taxon>
    </lineage>
</organism>
<sequence length="90" mass="9491">MASRHALLIATEAYTDPALRRLTAPGGDARALADPKVPFIQAGVLAVLMSWSSSAVSRTAGSSSCSWCFSRSFSAAFLGRGLFLLARQSK</sequence>
<dbReference type="Proteomes" id="UP000286716">
    <property type="component" value="Unassembled WGS sequence"/>
</dbReference>